<dbReference type="InterPro" id="IPR027417">
    <property type="entry name" value="P-loop_NTPase"/>
</dbReference>
<protein>
    <recommendedName>
        <fullName evidence="3">Chromosome partitioning protein</fullName>
    </recommendedName>
</protein>
<accession>A0A1W1Z6T5</accession>
<evidence type="ECO:0000313" key="2">
    <source>
        <dbReference type="Proteomes" id="UP000192656"/>
    </source>
</evidence>
<dbReference type="STRING" id="937218.SAMN06297251_102235"/>
<evidence type="ECO:0000313" key="1">
    <source>
        <dbReference type="EMBL" id="SMC44150.1"/>
    </source>
</evidence>
<keyword evidence="2" id="KW-1185">Reference proteome</keyword>
<dbReference type="EMBL" id="FWXR01000002">
    <property type="protein sequence ID" value="SMC44150.1"/>
    <property type="molecule type" value="Genomic_DNA"/>
</dbReference>
<dbReference type="SUPFAM" id="SSF52540">
    <property type="entry name" value="P-loop containing nucleoside triphosphate hydrolases"/>
    <property type="match status" value="1"/>
</dbReference>
<dbReference type="Gene3D" id="3.40.50.300">
    <property type="entry name" value="P-loop containing nucleotide triphosphate hydrolases"/>
    <property type="match status" value="1"/>
</dbReference>
<organism evidence="1 2">
    <name type="scientific">Fulvimarina manganoxydans</name>
    <dbReference type="NCBI Taxonomy" id="937218"/>
    <lineage>
        <taxon>Bacteria</taxon>
        <taxon>Pseudomonadati</taxon>
        <taxon>Pseudomonadota</taxon>
        <taxon>Alphaproteobacteria</taxon>
        <taxon>Hyphomicrobiales</taxon>
        <taxon>Aurantimonadaceae</taxon>
        <taxon>Fulvimarina</taxon>
    </lineage>
</organism>
<gene>
    <name evidence="1" type="ORF">SAMN06297251_102235</name>
</gene>
<reference evidence="1 2" key="1">
    <citation type="submission" date="2017-04" db="EMBL/GenBank/DDBJ databases">
        <authorList>
            <person name="Afonso C.L."/>
            <person name="Miller P.J."/>
            <person name="Scott M.A."/>
            <person name="Spackman E."/>
            <person name="Goraichik I."/>
            <person name="Dimitrov K.M."/>
            <person name="Suarez D.L."/>
            <person name="Swayne D.E."/>
        </authorList>
    </citation>
    <scope>NUCLEOTIDE SEQUENCE [LARGE SCALE GENOMIC DNA]</scope>
    <source>
        <strain evidence="1 2">CGMCC 1.10972</strain>
    </source>
</reference>
<name>A0A1W1Z6T5_9HYPH</name>
<dbReference type="Proteomes" id="UP000192656">
    <property type="component" value="Unassembled WGS sequence"/>
</dbReference>
<dbReference type="AlphaFoldDB" id="A0A1W1Z6T5"/>
<proteinExistence type="predicted"/>
<sequence length="238" mass="24985">MVPVLTIGSLKASGATTLAMTLAAVVCGADIPVTLIDAARDPDAADWAEKRQLSARLRIVRACDPIEIERLVRGARRRGEAAIVDAGTDPETLLSSSRLADQTLIPVRFSPLSAFAAVATDRLLAADETNGRPGRTRAFVASAVTPIPSRVARAVEDLILASPTPRLPVGLSLRAAFEAPFLNGGSLFTLGDDEAPGLDRARAEAAMLAYEVGLLGPKKVNLNPVSEPARPLRRPLAA</sequence>
<dbReference type="RefSeq" id="WP_210190471.1">
    <property type="nucleotide sequence ID" value="NZ_FWXR01000002.1"/>
</dbReference>
<evidence type="ECO:0008006" key="3">
    <source>
        <dbReference type="Google" id="ProtNLM"/>
    </source>
</evidence>